<reference evidence="5" key="2">
    <citation type="submission" date="2020-04" db="EMBL/GenBank/DDBJ databases">
        <authorList>
            <consortium name="NCBI Genome Project"/>
        </authorList>
    </citation>
    <scope>NUCLEOTIDE SEQUENCE</scope>
    <source>
        <strain evidence="5">CBS 781.70</strain>
    </source>
</reference>
<dbReference type="Proteomes" id="UP000504638">
    <property type="component" value="Unplaced"/>
</dbReference>
<keyword evidence="2" id="KW-0472">Membrane</keyword>
<reference evidence="5" key="3">
    <citation type="submission" date="2025-04" db="UniProtKB">
        <authorList>
            <consortium name="RefSeq"/>
        </authorList>
    </citation>
    <scope>IDENTIFICATION</scope>
    <source>
        <strain evidence="5">CBS 781.70</strain>
    </source>
</reference>
<keyword evidence="2" id="KW-1133">Transmembrane helix</keyword>
<evidence type="ECO:0000256" key="2">
    <source>
        <dbReference type="SAM" id="Phobius"/>
    </source>
</evidence>
<keyword evidence="4" id="KW-1185">Reference proteome</keyword>
<organism evidence="3">
    <name type="scientific">Eremomyces bilateralis CBS 781.70</name>
    <dbReference type="NCBI Taxonomy" id="1392243"/>
    <lineage>
        <taxon>Eukaryota</taxon>
        <taxon>Fungi</taxon>
        <taxon>Dikarya</taxon>
        <taxon>Ascomycota</taxon>
        <taxon>Pezizomycotina</taxon>
        <taxon>Dothideomycetes</taxon>
        <taxon>Dothideomycetes incertae sedis</taxon>
        <taxon>Eremomycetales</taxon>
        <taxon>Eremomycetaceae</taxon>
        <taxon>Eremomyces</taxon>
    </lineage>
</organism>
<evidence type="ECO:0000256" key="1">
    <source>
        <dbReference type="SAM" id="MobiDB-lite"/>
    </source>
</evidence>
<feature type="region of interest" description="Disordered" evidence="1">
    <location>
        <begin position="84"/>
        <end position="119"/>
    </location>
</feature>
<gene>
    <name evidence="3 5" type="ORF">P152DRAFT_196250</name>
</gene>
<protein>
    <submittedName>
        <fullName evidence="3 5">Uncharacterized protein</fullName>
    </submittedName>
</protein>
<feature type="compositionally biased region" description="Polar residues" evidence="1">
    <location>
        <begin position="84"/>
        <end position="95"/>
    </location>
</feature>
<sequence length="119" mass="13063">MILNFPVPLPMGTDMTHHQPIPVSSSPRRWRLIARPESLASFLLLTISFTLSIICLLSGYKPGFGVELDLITVRTPGSMVQMRIDSSQSFSSTPSRWPVLGPPLPSQAKTPPSKFPSAF</sequence>
<feature type="transmembrane region" description="Helical" evidence="2">
    <location>
        <begin position="38"/>
        <end position="60"/>
    </location>
</feature>
<dbReference type="EMBL" id="ML975151">
    <property type="protein sequence ID" value="KAF1815773.1"/>
    <property type="molecule type" value="Genomic_DNA"/>
</dbReference>
<reference evidence="3 5" key="1">
    <citation type="submission" date="2020-01" db="EMBL/GenBank/DDBJ databases">
        <authorList>
            <consortium name="DOE Joint Genome Institute"/>
            <person name="Haridas S."/>
            <person name="Albert R."/>
            <person name="Binder M."/>
            <person name="Bloem J."/>
            <person name="Labutti K."/>
            <person name="Salamov A."/>
            <person name="Andreopoulos B."/>
            <person name="Baker S.E."/>
            <person name="Barry K."/>
            <person name="Bills G."/>
            <person name="Bluhm B.H."/>
            <person name="Cannon C."/>
            <person name="Castanera R."/>
            <person name="Culley D.E."/>
            <person name="Daum C."/>
            <person name="Ezra D."/>
            <person name="Gonzalez J.B."/>
            <person name="Henrissat B."/>
            <person name="Kuo A."/>
            <person name="Liang C."/>
            <person name="Lipzen A."/>
            <person name="Lutzoni F."/>
            <person name="Magnuson J."/>
            <person name="Mondo S."/>
            <person name="Nolan M."/>
            <person name="Ohm R."/>
            <person name="Pangilinan J."/>
            <person name="Park H.-J."/>
            <person name="Ramirez L."/>
            <person name="Alfaro M."/>
            <person name="Sun H."/>
            <person name="Tritt A."/>
            <person name="Yoshinaga Y."/>
            <person name="Zwiers L.-H."/>
            <person name="Turgeon B.G."/>
            <person name="Goodwin S.B."/>
            <person name="Spatafora J.W."/>
            <person name="Crous P.W."/>
            <person name="Grigoriev I.V."/>
        </authorList>
    </citation>
    <scope>NUCLEOTIDE SEQUENCE</scope>
    <source>
        <strain evidence="3 5">CBS 781.70</strain>
    </source>
</reference>
<keyword evidence="2" id="KW-0812">Transmembrane</keyword>
<name>A0A6G1GCL1_9PEZI</name>
<dbReference type="GeneID" id="54414874"/>
<dbReference type="AlphaFoldDB" id="A0A6G1GCL1"/>
<evidence type="ECO:0000313" key="3">
    <source>
        <dbReference type="EMBL" id="KAF1815773.1"/>
    </source>
</evidence>
<proteinExistence type="predicted"/>
<evidence type="ECO:0000313" key="4">
    <source>
        <dbReference type="Proteomes" id="UP000504638"/>
    </source>
</evidence>
<dbReference type="RefSeq" id="XP_033537404.1">
    <property type="nucleotide sequence ID" value="XM_033674304.1"/>
</dbReference>
<accession>A0A6G1GCL1</accession>
<evidence type="ECO:0000313" key="5">
    <source>
        <dbReference type="RefSeq" id="XP_033537404.1"/>
    </source>
</evidence>